<dbReference type="SUPFAM" id="SSF58104">
    <property type="entry name" value="Methyl-accepting chemotaxis protein (MCP) signaling domain"/>
    <property type="match status" value="1"/>
</dbReference>
<keyword evidence="5" id="KW-1133">Transmembrane helix</keyword>
<dbReference type="PROSITE" id="PS50885">
    <property type="entry name" value="HAMP"/>
    <property type="match status" value="1"/>
</dbReference>
<comment type="similarity">
    <text evidence="2">Belongs to the methyl-accepting chemotaxis (MCP) protein family.</text>
</comment>
<gene>
    <name evidence="8" type="ORF">OXH55_02345</name>
</gene>
<feature type="transmembrane region" description="Helical" evidence="5">
    <location>
        <begin position="183"/>
        <end position="203"/>
    </location>
</feature>
<comment type="caution">
    <text evidence="8">The sequence shown here is derived from an EMBL/GenBank/DDBJ whole genome shotgun (WGS) entry which is preliminary data.</text>
</comment>
<dbReference type="SMART" id="SM00304">
    <property type="entry name" value="HAMP"/>
    <property type="match status" value="1"/>
</dbReference>
<evidence type="ECO:0000313" key="8">
    <source>
        <dbReference type="EMBL" id="MCY6369486.1"/>
    </source>
</evidence>
<feature type="transmembrane region" description="Helical" evidence="5">
    <location>
        <begin position="12"/>
        <end position="32"/>
    </location>
</feature>
<dbReference type="PROSITE" id="PS50111">
    <property type="entry name" value="CHEMOTAXIS_TRANSDUC_2"/>
    <property type="match status" value="1"/>
</dbReference>
<accession>A0ABT4CKB2</accession>
<dbReference type="PANTHER" id="PTHR32089">
    <property type="entry name" value="METHYL-ACCEPTING CHEMOTAXIS PROTEIN MCPB"/>
    <property type="match status" value="1"/>
</dbReference>
<dbReference type="SMART" id="SM00283">
    <property type="entry name" value="MA"/>
    <property type="match status" value="1"/>
</dbReference>
<keyword evidence="4" id="KW-0175">Coiled coil</keyword>
<evidence type="ECO:0000259" key="7">
    <source>
        <dbReference type="PROSITE" id="PS50885"/>
    </source>
</evidence>
<feature type="coiled-coil region" evidence="4">
    <location>
        <begin position="514"/>
        <end position="558"/>
    </location>
</feature>
<dbReference type="Pfam" id="PF00672">
    <property type="entry name" value="HAMP"/>
    <property type="match status" value="1"/>
</dbReference>
<reference evidence="8" key="1">
    <citation type="submission" date="2022-12" db="EMBL/GenBank/DDBJ databases">
        <authorList>
            <person name="Wang J."/>
        </authorList>
    </citation>
    <scope>NUCLEOTIDE SEQUENCE</scope>
    <source>
        <strain evidence="8">HY-42-06</strain>
    </source>
</reference>
<evidence type="ECO:0000256" key="1">
    <source>
        <dbReference type="ARBA" id="ARBA00023224"/>
    </source>
</evidence>
<dbReference type="Pfam" id="PF12729">
    <property type="entry name" value="4HB_MCP_1"/>
    <property type="match status" value="1"/>
</dbReference>
<organism evidence="8 9">
    <name type="scientific">Clostridium ganghwense</name>
    <dbReference type="NCBI Taxonomy" id="312089"/>
    <lineage>
        <taxon>Bacteria</taxon>
        <taxon>Bacillati</taxon>
        <taxon>Bacillota</taxon>
        <taxon>Clostridia</taxon>
        <taxon>Eubacteriales</taxon>
        <taxon>Clostridiaceae</taxon>
        <taxon>Clostridium</taxon>
    </lineage>
</organism>
<keyword evidence="5" id="KW-0472">Membrane</keyword>
<dbReference type="Gene3D" id="6.10.340.10">
    <property type="match status" value="1"/>
</dbReference>
<evidence type="ECO:0000259" key="6">
    <source>
        <dbReference type="PROSITE" id="PS50111"/>
    </source>
</evidence>
<evidence type="ECO:0000313" key="9">
    <source>
        <dbReference type="Proteomes" id="UP001079657"/>
    </source>
</evidence>
<dbReference type="RefSeq" id="WP_268047864.1">
    <property type="nucleotide sequence ID" value="NZ_JAPQES010000001.1"/>
</dbReference>
<dbReference type="InterPro" id="IPR004090">
    <property type="entry name" value="Chemotax_Me-accpt_rcpt"/>
</dbReference>
<dbReference type="PRINTS" id="PR00260">
    <property type="entry name" value="CHEMTRNSDUCR"/>
</dbReference>
<dbReference type="Pfam" id="PF00015">
    <property type="entry name" value="MCPsignal"/>
    <property type="match status" value="1"/>
</dbReference>
<sequence length="565" mass="63030">MRLNIKQKLTMSFVLIITIMLIVSGTLLYELFSIDKDYKVIVNKNVPVEKYVEEIRAINLEQVAAVRAYILYDDEKFPPLFEELNGKSEDIYMNIEKNIETDVSKKHLVKIKEIHAEYSKIAKDVFALVKSNNVEAAVKRAFDGREHVRQIKVATEEWLEFVESYDQGIISNINHSISRTIKINIIILIFILLFVIILVLYFIRDICNPLSELVTHANSISNSDLSCEISEKLLKRKDELGELTTAFDKMSKNLCKLVGNIIKSSEEVAESSALLMDNSKKTVVVSQEIGKSIDGIALGASNQASSTEEGSLKIDELGNIVESSQECLKELNVSSDKVMLLINEGMDIIKLLMEKTNRVNEASRKVYSEIIKTNESSECISQASSVISSIAEQTNLLALNAAIEAARAGEHGKGFAVVAEEIRKLAEQSAESTREIDTVVKELQDNSREAVETMKEVEIISKEQDVSVKHTEEKYKGVAEAMSNSYEFIRKTSNLGEEIANMKNNLLSIVQNLAAIAEENAASTEEVAASTEEQTTSIDSILEASENLSKLAEKLQNEVIKFKIV</sequence>
<keyword evidence="1 3" id="KW-0807">Transducer</keyword>
<dbReference type="InterPro" id="IPR004089">
    <property type="entry name" value="MCPsignal_dom"/>
</dbReference>
<keyword evidence="5" id="KW-0812">Transmembrane</keyword>
<name>A0ABT4CKB2_9CLOT</name>
<dbReference type="Proteomes" id="UP001079657">
    <property type="component" value="Unassembled WGS sequence"/>
</dbReference>
<dbReference type="Gene3D" id="1.10.287.950">
    <property type="entry name" value="Methyl-accepting chemotaxis protein"/>
    <property type="match status" value="1"/>
</dbReference>
<evidence type="ECO:0000256" key="4">
    <source>
        <dbReference type="SAM" id="Coils"/>
    </source>
</evidence>
<dbReference type="InterPro" id="IPR024478">
    <property type="entry name" value="HlyB_4HB_MCP"/>
</dbReference>
<dbReference type="CDD" id="cd06225">
    <property type="entry name" value="HAMP"/>
    <property type="match status" value="1"/>
</dbReference>
<dbReference type="InterPro" id="IPR003660">
    <property type="entry name" value="HAMP_dom"/>
</dbReference>
<keyword evidence="9" id="KW-1185">Reference proteome</keyword>
<dbReference type="EMBL" id="JAPQES010000001">
    <property type="protein sequence ID" value="MCY6369486.1"/>
    <property type="molecule type" value="Genomic_DNA"/>
</dbReference>
<evidence type="ECO:0000256" key="3">
    <source>
        <dbReference type="PROSITE-ProRule" id="PRU00284"/>
    </source>
</evidence>
<proteinExistence type="inferred from homology"/>
<protein>
    <submittedName>
        <fullName evidence="8">Methyl-accepting chemotaxis protein</fullName>
    </submittedName>
</protein>
<evidence type="ECO:0000256" key="2">
    <source>
        <dbReference type="ARBA" id="ARBA00029447"/>
    </source>
</evidence>
<feature type="domain" description="Methyl-accepting transducer" evidence="6">
    <location>
        <begin position="278"/>
        <end position="535"/>
    </location>
</feature>
<feature type="domain" description="HAMP" evidence="7">
    <location>
        <begin position="204"/>
        <end position="259"/>
    </location>
</feature>
<evidence type="ECO:0000256" key="5">
    <source>
        <dbReference type="SAM" id="Phobius"/>
    </source>
</evidence>
<dbReference type="PANTHER" id="PTHR32089:SF112">
    <property type="entry name" value="LYSOZYME-LIKE PROTEIN-RELATED"/>
    <property type="match status" value="1"/>
</dbReference>